<dbReference type="AlphaFoldDB" id="A0AB39L707"/>
<organism evidence="1">
    <name type="scientific">Sinomonas puerhi</name>
    <dbReference type="NCBI Taxonomy" id="3238584"/>
    <lineage>
        <taxon>Bacteria</taxon>
        <taxon>Bacillati</taxon>
        <taxon>Actinomycetota</taxon>
        <taxon>Actinomycetes</taxon>
        <taxon>Micrococcales</taxon>
        <taxon>Micrococcaceae</taxon>
        <taxon>Sinomonas</taxon>
    </lineage>
</organism>
<dbReference type="KEGG" id="spue:AB5L97_06470"/>
<evidence type="ECO:0000313" key="1">
    <source>
        <dbReference type="EMBL" id="XDP46650.1"/>
    </source>
</evidence>
<protein>
    <submittedName>
        <fullName evidence="1">Uncharacterized protein</fullName>
    </submittedName>
</protein>
<dbReference type="RefSeq" id="WP_369046930.1">
    <property type="nucleotide sequence ID" value="NZ_CP163302.1"/>
</dbReference>
<proteinExistence type="predicted"/>
<name>A0AB39L707_9MICC</name>
<accession>A0AB39L707</accession>
<reference evidence="1" key="1">
    <citation type="submission" date="2024-07" db="EMBL/GenBank/DDBJ databases">
        <authorList>
            <person name="fu j."/>
        </authorList>
    </citation>
    <scope>NUCLEOTIDE SEQUENCE</scope>
    <source>
        <strain evidence="1">P10A9</strain>
    </source>
</reference>
<sequence length="72" mass="7536">MGITAEDVLGPVLRDIAATGAPIPATRFSSYGSTGLWSVTLTARDGTGQGFVLDPAERQECLIARTGDQVQE</sequence>
<dbReference type="EMBL" id="CP163302">
    <property type="protein sequence ID" value="XDP46650.1"/>
    <property type="molecule type" value="Genomic_DNA"/>
</dbReference>
<gene>
    <name evidence="1" type="ORF">AB5L97_06470</name>
</gene>